<name>A0A1Y1J554_COMTE</name>
<dbReference type="InterPro" id="IPR027396">
    <property type="entry name" value="DsrEFH-like"/>
</dbReference>
<dbReference type="Gene3D" id="3.40.1260.10">
    <property type="entry name" value="DsrEFH-like"/>
    <property type="match status" value="1"/>
</dbReference>
<accession>A0A1Y1J554</accession>
<dbReference type="RefSeq" id="WP_238707780.1">
    <property type="nucleotide sequence ID" value="NZ_BKBW01000012.1"/>
</dbReference>
<sequence length="125" mass="13815">MRWQICPNTMIRPDWNTLLPALRPSTRIVLHAPSTQALVRARGNFKNLKAANPELEVWIVVNAQAVQAVLDQPDDMGPALAHVLLCPNTLRNAGISAPDNIQVLPMGAVEAIARMQQDGWTYIRS</sequence>
<organism evidence="1 2">
    <name type="scientific">Comamonas testosteroni</name>
    <name type="common">Pseudomonas testosteroni</name>
    <dbReference type="NCBI Taxonomy" id="285"/>
    <lineage>
        <taxon>Bacteria</taxon>
        <taxon>Pseudomonadati</taxon>
        <taxon>Pseudomonadota</taxon>
        <taxon>Betaproteobacteria</taxon>
        <taxon>Burkholderiales</taxon>
        <taxon>Comamonadaceae</taxon>
        <taxon>Comamonas</taxon>
    </lineage>
</organism>
<gene>
    <name evidence="1" type="ORF">CTTA_4370</name>
</gene>
<dbReference type="Proteomes" id="UP000323105">
    <property type="component" value="Unassembled WGS sequence"/>
</dbReference>
<dbReference type="SUPFAM" id="SSF75169">
    <property type="entry name" value="DsrEFH-like"/>
    <property type="match status" value="1"/>
</dbReference>
<evidence type="ECO:0000313" key="1">
    <source>
        <dbReference type="EMBL" id="GEQ77365.1"/>
    </source>
</evidence>
<evidence type="ECO:0000313" key="2">
    <source>
        <dbReference type="Proteomes" id="UP000323105"/>
    </source>
</evidence>
<comment type="caution">
    <text evidence="1">The sequence shown here is derived from an EMBL/GenBank/DDBJ whole genome shotgun (WGS) entry which is preliminary data.</text>
</comment>
<dbReference type="AlphaFoldDB" id="A0A1Y1J554"/>
<protein>
    <submittedName>
        <fullName evidence="1">Uncharacterized protein</fullName>
    </submittedName>
</protein>
<proteinExistence type="predicted"/>
<dbReference type="EMBL" id="BKBW01000012">
    <property type="protein sequence ID" value="GEQ77365.1"/>
    <property type="molecule type" value="Genomic_DNA"/>
</dbReference>
<reference evidence="1 2" key="1">
    <citation type="journal article" date="2019" name="Microbiol. Resour. Announc.">
        <title>Draft Genome Sequence of Comamonas testosteroni TA441, a Bacterium That Has a Cryptic Phenol Degradation Gene Cluster.</title>
        <authorList>
            <person name="Arai H."/>
            <person name="Ishii M."/>
        </authorList>
    </citation>
    <scope>NUCLEOTIDE SEQUENCE [LARGE SCALE GENOMIC DNA]</scope>
    <source>
        <strain evidence="1 2">TA441</strain>
    </source>
</reference>